<dbReference type="PANTHER" id="PTHR16201:SF11">
    <property type="entry name" value="PQ-LOOP REPEAT-CONTAINING PROTEIN"/>
    <property type="match status" value="1"/>
</dbReference>
<dbReference type="GeneID" id="96005347"/>
<evidence type="ECO:0000256" key="1">
    <source>
        <dbReference type="ARBA" id="ARBA00004141"/>
    </source>
</evidence>
<evidence type="ECO:0000256" key="4">
    <source>
        <dbReference type="ARBA" id="ARBA00023136"/>
    </source>
</evidence>
<feature type="transmembrane region" description="Helical" evidence="6">
    <location>
        <begin position="90"/>
        <end position="117"/>
    </location>
</feature>
<feature type="compositionally biased region" description="Acidic residues" evidence="5">
    <location>
        <begin position="273"/>
        <end position="287"/>
    </location>
</feature>
<protein>
    <recommendedName>
        <fullName evidence="9">PQ loop repeat protein</fullName>
    </recommendedName>
</protein>
<keyword evidence="2 6" id="KW-0812">Transmembrane</keyword>
<comment type="subcellular location">
    <subcellularLocation>
        <location evidence="1">Membrane</location>
        <topology evidence="1">Multi-pass membrane protein</topology>
    </subcellularLocation>
</comment>
<dbReference type="PANTHER" id="PTHR16201">
    <property type="entry name" value="SEVEN TRANSMEMBRANE PROTEIN 1-RELATED"/>
    <property type="match status" value="1"/>
</dbReference>
<keyword evidence="3 6" id="KW-1133">Transmembrane helix</keyword>
<organism evidence="7 8">
    <name type="scientific">Cladosporium halotolerans</name>
    <dbReference type="NCBI Taxonomy" id="1052096"/>
    <lineage>
        <taxon>Eukaryota</taxon>
        <taxon>Fungi</taxon>
        <taxon>Dikarya</taxon>
        <taxon>Ascomycota</taxon>
        <taxon>Pezizomycotina</taxon>
        <taxon>Dothideomycetes</taxon>
        <taxon>Dothideomycetidae</taxon>
        <taxon>Cladosporiales</taxon>
        <taxon>Cladosporiaceae</taxon>
        <taxon>Cladosporium</taxon>
    </lineage>
</organism>
<dbReference type="InterPro" id="IPR006603">
    <property type="entry name" value="PQ-loop_rpt"/>
</dbReference>
<feature type="compositionally biased region" description="Polar residues" evidence="5">
    <location>
        <begin position="319"/>
        <end position="330"/>
    </location>
</feature>
<sequence length="352" mass="37640">MTGLSKHCAALSSPNPYAVSLAAFLVLGILVSYFPQHAKIIQRRTSEGLSPWWVLLGGLSSIAAIGNILTLPASRADIGCCKEIRGSECAAALLGVAQIGCQWACFMFIVMLFLIYFPTEPDLVSSAASITSTAPPKRRDAVVVGVTTLLALLVVGITSVAMVAAFPHHTQGWANLLGSIAGALAAIQYLPQIYYTFRIGDVKSLSIITMLIQVPGAFVFAFSLWLRVGWAGWSTWLVYVVTGILQGVLLGLAISYYLARRKSKSGSTGVPSMEDEEENLEVDDAAAEEPPLPTERTRLISRDSSGNARPMPQRIRGSHGTQRSVASNRQLGMLYAATPPEHDSDSSEGSGK</sequence>
<feature type="transmembrane region" description="Helical" evidence="6">
    <location>
        <begin position="172"/>
        <end position="190"/>
    </location>
</feature>
<feature type="transmembrane region" description="Helical" evidence="6">
    <location>
        <begin position="236"/>
        <end position="259"/>
    </location>
</feature>
<evidence type="ECO:0008006" key="9">
    <source>
        <dbReference type="Google" id="ProtNLM"/>
    </source>
</evidence>
<evidence type="ECO:0000256" key="2">
    <source>
        <dbReference type="ARBA" id="ARBA00022692"/>
    </source>
</evidence>
<feature type="transmembrane region" description="Helical" evidence="6">
    <location>
        <begin position="141"/>
        <end position="166"/>
    </location>
</feature>
<comment type="caution">
    <text evidence="7">The sequence shown here is derived from an EMBL/GenBank/DDBJ whole genome shotgun (WGS) entry which is preliminary data.</text>
</comment>
<evidence type="ECO:0000256" key="6">
    <source>
        <dbReference type="SAM" id="Phobius"/>
    </source>
</evidence>
<feature type="region of interest" description="Disordered" evidence="5">
    <location>
        <begin position="264"/>
        <end position="352"/>
    </location>
</feature>
<feature type="transmembrane region" description="Helical" evidence="6">
    <location>
        <begin position="17"/>
        <end position="36"/>
    </location>
</feature>
<dbReference type="RefSeq" id="XP_069230636.1">
    <property type="nucleotide sequence ID" value="XM_069372509.1"/>
</dbReference>
<accession>A0AB34KUP1</accession>
<dbReference type="Pfam" id="PF04193">
    <property type="entry name" value="PQ-loop"/>
    <property type="match status" value="2"/>
</dbReference>
<dbReference type="AlphaFoldDB" id="A0AB34KUP1"/>
<feature type="transmembrane region" description="Helical" evidence="6">
    <location>
        <begin position="48"/>
        <end position="70"/>
    </location>
</feature>
<evidence type="ECO:0000313" key="7">
    <source>
        <dbReference type="EMBL" id="KAL1587531.1"/>
    </source>
</evidence>
<feature type="transmembrane region" description="Helical" evidence="6">
    <location>
        <begin position="202"/>
        <end position="224"/>
    </location>
</feature>
<evidence type="ECO:0000313" key="8">
    <source>
        <dbReference type="Proteomes" id="UP000803884"/>
    </source>
</evidence>
<evidence type="ECO:0000256" key="5">
    <source>
        <dbReference type="SAM" id="MobiDB-lite"/>
    </source>
</evidence>
<keyword evidence="4 6" id="KW-0472">Membrane</keyword>
<dbReference type="GO" id="GO:0016020">
    <property type="term" value="C:membrane"/>
    <property type="evidence" value="ECO:0007669"/>
    <property type="project" value="UniProtKB-SubCell"/>
</dbReference>
<proteinExistence type="predicted"/>
<reference evidence="7 8" key="1">
    <citation type="journal article" date="2020" name="Microbiol. Resour. Announc.">
        <title>Draft Genome Sequence of a Cladosporium Species Isolated from the Mesophotic Ascidian Didemnum maculosum.</title>
        <authorList>
            <person name="Gioti A."/>
            <person name="Siaperas R."/>
            <person name="Nikolaivits E."/>
            <person name="Le Goff G."/>
            <person name="Ouazzani J."/>
            <person name="Kotoulas G."/>
            <person name="Topakas E."/>
        </authorList>
    </citation>
    <scope>NUCLEOTIDE SEQUENCE [LARGE SCALE GENOMIC DNA]</scope>
    <source>
        <strain evidence="7 8">TM138-S3</strain>
    </source>
</reference>
<gene>
    <name evidence="7" type="ORF">WHR41_03903</name>
</gene>
<dbReference type="Proteomes" id="UP000803884">
    <property type="component" value="Unassembled WGS sequence"/>
</dbReference>
<dbReference type="Gene3D" id="1.20.1280.290">
    <property type="match status" value="1"/>
</dbReference>
<name>A0AB34KUP1_9PEZI</name>
<dbReference type="SMART" id="SM00679">
    <property type="entry name" value="CTNS"/>
    <property type="match status" value="2"/>
</dbReference>
<dbReference type="EMBL" id="JAAQHG020000010">
    <property type="protein sequence ID" value="KAL1587531.1"/>
    <property type="molecule type" value="Genomic_DNA"/>
</dbReference>
<feature type="compositionally biased region" description="Basic and acidic residues" evidence="5">
    <location>
        <begin position="340"/>
        <end position="352"/>
    </location>
</feature>
<dbReference type="InterPro" id="IPR051415">
    <property type="entry name" value="LAAT-1"/>
</dbReference>
<evidence type="ECO:0000256" key="3">
    <source>
        <dbReference type="ARBA" id="ARBA00022989"/>
    </source>
</evidence>
<keyword evidence="8" id="KW-1185">Reference proteome</keyword>